<evidence type="ECO:0000256" key="1">
    <source>
        <dbReference type="SAM" id="MobiDB-lite"/>
    </source>
</evidence>
<dbReference type="AlphaFoldDB" id="A0A0M3JJN2"/>
<gene>
    <name evidence="2" type="ORF">ASIM_LOCUS7615</name>
</gene>
<feature type="region of interest" description="Disordered" evidence="1">
    <location>
        <begin position="28"/>
        <end position="53"/>
    </location>
</feature>
<dbReference type="WBParaSite" id="ASIM_0000785301-mRNA-1">
    <property type="protein sequence ID" value="ASIM_0000785301-mRNA-1"/>
    <property type="gene ID" value="ASIM_0000785301"/>
</dbReference>
<dbReference type="Proteomes" id="UP000267096">
    <property type="component" value="Unassembled WGS sequence"/>
</dbReference>
<evidence type="ECO:0000313" key="3">
    <source>
        <dbReference type="Proteomes" id="UP000267096"/>
    </source>
</evidence>
<protein>
    <submittedName>
        <fullName evidence="2 4">Uncharacterized protein</fullName>
    </submittedName>
</protein>
<proteinExistence type="predicted"/>
<organism evidence="4">
    <name type="scientific">Anisakis simplex</name>
    <name type="common">Herring worm</name>
    <dbReference type="NCBI Taxonomy" id="6269"/>
    <lineage>
        <taxon>Eukaryota</taxon>
        <taxon>Metazoa</taxon>
        <taxon>Ecdysozoa</taxon>
        <taxon>Nematoda</taxon>
        <taxon>Chromadorea</taxon>
        <taxon>Rhabditida</taxon>
        <taxon>Spirurina</taxon>
        <taxon>Ascaridomorpha</taxon>
        <taxon>Ascaridoidea</taxon>
        <taxon>Anisakidae</taxon>
        <taxon>Anisakis</taxon>
        <taxon>Anisakis simplex complex</taxon>
    </lineage>
</organism>
<name>A0A0M3JJN2_ANISI</name>
<evidence type="ECO:0000313" key="2">
    <source>
        <dbReference type="EMBL" id="VDK29603.1"/>
    </source>
</evidence>
<accession>A0A0M3JJN2</accession>
<dbReference type="EMBL" id="UYRR01018788">
    <property type="protein sequence ID" value="VDK29603.1"/>
    <property type="molecule type" value="Genomic_DNA"/>
</dbReference>
<keyword evidence="3" id="KW-1185">Reference proteome</keyword>
<reference evidence="2 3" key="2">
    <citation type="submission" date="2018-11" db="EMBL/GenBank/DDBJ databases">
        <authorList>
            <consortium name="Pathogen Informatics"/>
        </authorList>
    </citation>
    <scope>NUCLEOTIDE SEQUENCE [LARGE SCALE GENOMIC DNA]</scope>
</reference>
<reference evidence="4" key="1">
    <citation type="submission" date="2017-02" db="UniProtKB">
        <authorList>
            <consortium name="WormBaseParasite"/>
        </authorList>
    </citation>
    <scope>IDENTIFICATION</scope>
</reference>
<evidence type="ECO:0000313" key="4">
    <source>
        <dbReference type="WBParaSite" id="ASIM_0000785301-mRNA-1"/>
    </source>
</evidence>
<sequence>MQLMLTTRSASISARSPLRSTFDTAKRAQSRLYPPISPRPPPTTIIKPRANSPQTITTTTLSFPIPLQIIKLLLQAHRSAAAAAPL</sequence>